<sequence>MLLRAPRSEVVARVPSWLGGVSKGSKKGDKALCLTGHDLFSGASQAPTNLWITKDEAEGYPPTSQGHSLRPTNNKYNSSKLVDLRAGGESDEKKGIWA</sequence>
<evidence type="ECO:0000256" key="1">
    <source>
        <dbReference type="SAM" id="MobiDB-lite"/>
    </source>
</evidence>
<protein>
    <submittedName>
        <fullName evidence="2">Uncharacterized protein</fullName>
    </submittedName>
</protein>
<accession>A0A284S842</accession>
<feature type="compositionally biased region" description="Basic and acidic residues" evidence="1">
    <location>
        <begin position="82"/>
        <end position="98"/>
    </location>
</feature>
<feature type="compositionally biased region" description="Polar residues" evidence="1">
    <location>
        <begin position="62"/>
        <end position="80"/>
    </location>
</feature>
<gene>
    <name evidence="2" type="ORF">ARMOST_20708</name>
</gene>
<dbReference type="Proteomes" id="UP000219338">
    <property type="component" value="Unassembled WGS sequence"/>
</dbReference>
<name>A0A284S842_ARMOS</name>
<dbReference type="OrthoDB" id="10505439at2759"/>
<reference evidence="3" key="1">
    <citation type="journal article" date="2017" name="Nat. Ecol. Evol.">
        <title>Genome expansion and lineage-specific genetic innovations in the forest pathogenic fungi Armillaria.</title>
        <authorList>
            <person name="Sipos G."/>
            <person name="Prasanna A.N."/>
            <person name="Walter M.C."/>
            <person name="O'Connor E."/>
            <person name="Balint B."/>
            <person name="Krizsan K."/>
            <person name="Kiss B."/>
            <person name="Hess J."/>
            <person name="Varga T."/>
            <person name="Slot J."/>
            <person name="Riley R."/>
            <person name="Boka B."/>
            <person name="Rigling D."/>
            <person name="Barry K."/>
            <person name="Lee J."/>
            <person name="Mihaltcheva S."/>
            <person name="LaButti K."/>
            <person name="Lipzen A."/>
            <person name="Waldron R."/>
            <person name="Moloney N.M."/>
            <person name="Sperisen C."/>
            <person name="Kredics L."/>
            <person name="Vagvoelgyi C."/>
            <person name="Patrignani A."/>
            <person name="Fitzpatrick D."/>
            <person name="Nagy I."/>
            <person name="Doyle S."/>
            <person name="Anderson J.B."/>
            <person name="Grigoriev I.V."/>
            <person name="Gueldener U."/>
            <person name="Muensterkoetter M."/>
            <person name="Nagy L.G."/>
        </authorList>
    </citation>
    <scope>NUCLEOTIDE SEQUENCE [LARGE SCALE GENOMIC DNA]</scope>
    <source>
        <strain evidence="3">C18/9</strain>
    </source>
</reference>
<dbReference type="AlphaFoldDB" id="A0A284S842"/>
<evidence type="ECO:0000313" key="2">
    <source>
        <dbReference type="EMBL" id="SJL17164.1"/>
    </source>
</evidence>
<evidence type="ECO:0000313" key="3">
    <source>
        <dbReference type="Proteomes" id="UP000219338"/>
    </source>
</evidence>
<keyword evidence="3" id="KW-1185">Reference proteome</keyword>
<feature type="region of interest" description="Disordered" evidence="1">
    <location>
        <begin position="55"/>
        <end position="98"/>
    </location>
</feature>
<proteinExistence type="predicted"/>
<organism evidence="2 3">
    <name type="scientific">Armillaria ostoyae</name>
    <name type="common">Armillaria root rot fungus</name>
    <dbReference type="NCBI Taxonomy" id="47428"/>
    <lineage>
        <taxon>Eukaryota</taxon>
        <taxon>Fungi</taxon>
        <taxon>Dikarya</taxon>
        <taxon>Basidiomycota</taxon>
        <taxon>Agaricomycotina</taxon>
        <taxon>Agaricomycetes</taxon>
        <taxon>Agaricomycetidae</taxon>
        <taxon>Agaricales</taxon>
        <taxon>Marasmiineae</taxon>
        <taxon>Physalacriaceae</taxon>
        <taxon>Armillaria</taxon>
    </lineage>
</organism>
<dbReference type="EMBL" id="FUEG01000041">
    <property type="protein sequence ID" value="SJL17164.1"/>
    <property type="molecule type" value="Genomic_DNA"/>
</dbReference>